<gene>
    <name evidence="2" type="ORF">CkaCkLH20_01566</name>
</gene>
<dbReference type="EMBL" id="JAATWM020000004">
    <property type="protein sequence ID" value="KAF9880524.1"/>
    <property type="molecule type" value="Genomic_DNA"/>
</dbReference>
<sequence length="365" mass="40898">MAKSHGSMEPNEKTLNRRREAGDGFRAAYLRTITSRSHDFFSAPTHEDYYAEYLFIESWAKTVSDGMLCGNLDGLHHITSAMSSNNESSYHIGFKKGTIKLFELRNVSTCLQYLLPTLKSQPPTFSLLDVGCGPGSITLDLARRFPQAKIIGVDQSAEVTDRNRASVEALAPNTRVEFRQGDVLKPETFLTPEEMQTKFDVVHEHTTLICIPENAPVLKKMRTLAKPNGGIVACRDGDTQSQVLWPPCPENAELQERIYRMNGLETQTGRQLIHKALAAGFRRDQITASASVLSNITPEERFAYAGSMLDILADENSEYRQAAAKFGYTAEQIDVLRANMQRFINAEDGWRLLICTEIICRLDEV</sequence>
<dbReference type="PANTHER" id="PTHR43861">
    <property type="entry name" value="TRANS-ACONITATE 2-METHYLTRANSFERASE-RELATED"/>
    <property type="match status" value="1"/>
</dbReference>
<keyword evidence="2" id="KW-0489">Methyltransferase</keyword>
<dbReference type="GO" id="GO:0008168">
    <property type="term" value="F:methyltransferase activity"/>
    <property type="evidence" value="ECO:0007669"/>
    <property type="project" value="UniProtKB-KW"/>
</dbReference>
<feature type="domain" description="Methyltransferase" evidence="1">
    <location>
        <begin position="126"/>
        <end position="237"/>
    </location>
</feature>
<evidence type="ECO:0000259" key="1">
    <source>
        <dbReference type="Pfam" id="PF13847"/>
    </source>
</evidence>
<name>A0A9P6IDN3_9PEZI</name>
<dbReference type="Pfam" id="PF13847">
    <property type="entry name" value="Methyltransf_31"/>
    <property type="match status" value="1"/>
</dbReference>
<proteinExistence type="predicted"/>
<accession>A0A9P6IDN3</accession>
<comment type="caution">
    <text evidence="2">The sequence shown here is derived from an EMBL/GenBank/DDBJ whole genome shotgun (WGS) entry which is preliminary data.</text>
</comment>
<dbReference type="GeneID" id="62157359"/>
<reference evidence="2" key="2">
    <citation type="submission" date="2020-11" db="EMBL/GenBank/DDBJ databases">
        <title>Whole genome sequencing of Colletotrichum sp.</title>
        <authorList>
            <person name="Li H."/>
        </authorList>
    </citation>
    <scope>NUCLEOTIDE SEQUENCE</scope>
    <source>
        <strain evidence="2">CkLH20</strain>
    </source>
</reference>
<dbReference type="SUPFAM" id="SSF53335">
    <property type="entry name" value="S-adenosyl-L-methionine-dependent methyltransferases"/>
    <property type="match status" value="1"/>
</dbReference>
<dbReference type="AlphaFoldDB" id="A0A9P6IDN3"/>
<keyword evidence="2" id="KW-0808">Transferase</keyword>
<dbReference type="CDD" id="cd02440">
    <property type="entry name" value="AdoMet_MTases"/>
    <property type="match status" value="1"/>
</dbReference>
<protein>
    <submittedName>
        <fullName evidence="2">Methyltransferase- family protein</fullName>
    </submittedName>
</protein>
<dbReference type="Proteomes" id="UP000781932">
    <property type="component" value="Unassembled WGS sequence"/>
</dbReference>
<dbReference type="InterPro" id="IPR025714">
    <property type="entry name" value="Methyltranfer_dom"/>
</dbReference>
<dbReference type="InterPro" id="IPR029063">
    <property type="entry name" value="SAM-dependent_MTases_sf"/>
</dbReference>
<evidence type="ECO:0000313" key="3">
    <source>
        <dbReference type="Proteomes" id="UP000781932"/>
    </source>
</evidence>
<dbReference type="OrthoDB" id="10017101at2759"/>
<dbReference type="RefSeq" id="XP_038749985.1">
    <property type="nucleotide sequence ID" value="XM_038884285.1"/>
</dbReference>
<keyword evidence="3" id="KW-1185">Reference proteome</keyword>
<reference evidence="2" key="1">
    <citation type="submission" date="2020-03" db="EMBL/GenBank/DDBJ databases">
        <authorList>
            <person name="He L."/>
        </authorList>
    </citation>
    <scope>NUCLEOTIDE SEQUENCE</scope>
    <source>
        <strain evidence="2">CkLH20</strain>
    </source>
</reference>
<evidence type="ECO:0000313" key="2">
    <source>
        <dbReference type="EMBL" id="KAF9880524.1"/>
    </source>
</evidence>
<dbReference type="Gene3D" id="3.40.50.150">
    <property type="entry name" value="Vaccinia Virus protein VP39"/>
    <property type="match status" value="1"/>
</dbReference>
<dbReference type="GO" id="GO:0032259">
    <property type="term" value="P:methylation"/>
    <property type="evidence" value="ECO:0007669"/>
    <property type="project" value="UniProtKB-KW"/>
</dbReference>
<organism evidence="2 3">
    <name type="scientific">Colletotrichum karsti</name>
    <dbReference type="NCBI Taxonomy" id="1095194"/>
    <lineage>
        <taxon>Eukaryota</taxon>
        <taxon>Fungi</taxon>
        <taxon>Dikarya</taxon>
        <taxon>Ascomycota</taxon>
        <taxon>Pezizomycotina</taxon>
        <taxon>Sordariomycetes</taxon>
        <taxon>Hypocreomycetidae</taxon>
        <taxon>Glomerellales</taxon>
        <taxon>Glomerellaceae</taxon>
        <taxon>Colletotrichum</taxon>
        <taxon>Colletotrichum boninense species complex</taxon>
    </lineage>
</organism>